<proteinExistence type="predicted"/>
<dbReference type="AlphaFoldDB" id="A0A7S1HXK2"/>
<evidence type="ECO:0000313" key="1">
    <source>
        <dbReference type="EMBL" id="CAD8994462.1"/>
    </source>
</evidence>
<gene>
    <name evidence="1" type="ORF">EGYM00392_LOCUS5517</name>
</gene>
<accession>A0A7S1HXK2</accession>
<organism evidence="1">
    <name type="scientific">Eutreptiella gymnastica</name>
    <dbReference type="NCBI Taxonomy" id="73025"/>
    <lineage>
        <taxon>Eukaryota</taxon>
        <taxon>Discoba</taxon>
        <taxon>Euglenozoa</taxon>
        <taxon>Euglenida</taxon>
        <taxon>Spirocuta</taxon>
        <taxon>Euglenophyceae</taxon>
        <taxon>Eutreptiales</taxon>
        <taxon>Eutreptiaceae</taxon>
        <taxon>Eutreptiella</taxon>
    </lineage>
</organism>
<reference evidence="1" key="1">
    <citation type="submission" date="2021-01" db="EMBL/GenBank/DDBJ databases">
        <authorList>
            <person name="Corre E."/>
            <person name="Pelletier E."/>
            <person name="Niang G."/>
            <person name="Scheremetjew M."/>
            <person name="Finn R."/>
            <person name="Kale V."/>
            <person name="Holt S."/>
            <person name="Cochrane G."/>
            <person name="Meng A."/>
            <person name="Brown T."/>
            <person name="Cohen L."/>
        </authorList>
    </citation>
    <scope>NUCLEOTIDE SEQUENCE</scope>
    <source>
        <strain evidence="1">NIES-381</strain>
    </source>
</reference>
<sequence>MNLPTHHSRIGAPAIIFFWKMEGSSLGEAPIQEGNNLFFSSKSRHKDGNNRVSNGVREHEVVILIIRHHQSHEIIRKDKQTILSPMHTYILDDLETTFTDTTTSKWTSTWKT</sequence>
<name>A0A7S1HXK2_9EUGL</name>
<protein>
    <submittedName>
        <fullName evidence="1">Uncharacterized protein</fullName>
    </submittedName>
</protein>
<dbReference type="EMBL" id="HBGA01014411">
    <property type="protein sequence ID" value="CAD8994462.1"/>
    <property type="molecule type" value="Transcribed_RNA"/>
</dbReference>